<proteinExistence type="predicted"/>
<protein>
    <recommendedName>
        <fullName evidence="4">DUF3108 domain-containing protein</fullName>
    </recommendedName>
</protein>
<evidence type="ECO:0008006" key="4">
    <source>
        <dbReference type="Google" id="ProtNLM"/>
    </source>
</evidence>
<dbReference type="Proteomes" id="UP000190367">
    <property type="component" value="Unassembled WGS sequence"/>
</dbReference>
<feature type="chain" id="PRO_5013114937" description="DUF3108 domain-containing protein" evidence="1">
    <location>
        <begin position="27"/>
        <end position="301"/>
    </location>
</feature>
<sequence>MFSPFSKSIFISAATLFAALWQQAQAQETFDPKLLKNDRFSLACYKVKNGHETPIGTLTVGLQAAGGQLSVTAVTAFTGMEAWKDTVVSDLKSLRPVYRSSHNSMRDMILHFGNDVTGYHVDKKTSRTSEINEAGDRFCVDSYIYPFLLSTLPLSSGYQTDFPVYDYKPSNTDSVKIAVVKEVKNSVYVSKITGNHDVWEVTVHEPSTGEKSVSYSDKKTRHLWQVDVFSKGLQVKMVDTESSFAAVNVPFDKAVTLQMINGGKATISGQVFARSHSQSKHIIAKVQLVNWDPKQVARRGT</sequence>
<accession>A0A1T4RG11</accession>
<dbReference type="InterPro" id="IPR021457">
    <property type="entry name" value="DUF3108"/>
</dbReference>
<reference evidence="3" key="1">
    <citation type="submission" date="2017-02" db="EMBL/GenBank/DDBJ databases">
        <authorList>
            <person name="Varghese N."/>
            <person name="Submissions S."/>
        </authorList>
    </citation>
    <scope>NUCLEOTIDE SEQUENCE [LARGE SCALE GENOMIC DNA]</scope>
    <source>
        <strain evidence="3">DSM 22224</strain>
    </source>
</reference>
<organism evidence="2 3">
    <name type="scientific">Chitinophaga eiseniae</name>
    <dbReference type="NCBI Taxonomy" id="634771"/>
    <lineage>
        <taxon>Bacteria</taxon>
        <taxon>Pseudomonadati</taxon>
        <taxon>Bacteroidota</taxon>
        <taxon>Chitinophagia</taxon>
        <taxon>Chitinophagales</taxon>
        <taxon>Chitinophagaceae</taxon>
        <taxon>Chitinophaga</taxon>
    </lineage>
</organism>
<name>A0A1T4RG11_9BACT</name>
<dbReference type="OrthoDB" id="1297652at2"/>
<keyword evidence="1" id="KW-0732">Signal</keyword>
<keyword evidence="3" id="KW-1185">Reference proteome</keyword>
<dbReference type="STRING" id="634771.SAMN04488128_1021106"/>
<gene>
    <name evidence="2" type="ORF">SAMN04488128_1021106</name>
</gene>
<evidence type="ECO:0000313" key="3">
    <source>
        <dbReference type="Proteomes" id="UP000190367"/>
    </source>
</evidence>
<dbReference type="RefSeq" id="WP_078669588.1">
    <property type="nucleotide sequence ID" value="NZ_FUWZ01000002.1"/>
</dbReference>
<dbReference type="EMBL" id="FUWZ01000002">
    <property type="protein sequence ID" value="SKA14925.1"/>
    <property type="molecule type" value="Genomic_DNA"/>
</dbReference>
<dbReference type="AlphaFoldDB" id="A0A1T4RG11"/>
<feature type="signal peptide" evidence="1">
    <location>
        <begin position="1"/>
        <end position="26"/>
    </location>
</feature>
<evidence type="ECO:0000313" key="2">
    <source>
        <dbReference type="EMBL" id="SKA14925.1"/>
    </source>
</evidence>
<dbReference type="Pfam" id="PF11306">
    <property type="entry name" value="DUF3108"/>
    <property type="match status" value="1"/>
</dbReference>
<evidence type="ECO:0000256" key="1">
    <source>
        <dbReference type="SAM" id="SignalP"/>
    </source>
</evidence>